<organism evidence="2 3">
    <name type="scientific">Grifola frondosa</name>
    <name type="common">Maitake</name>
    <name type="synonym">Polyporus frondosus</name>
    <dbReference type="NCBI Taxonomy" id="5627"/>
    <lineage>
        <taxon>Eukaryota</taxon>
        <taxon>Fungi</taxon>
        <taxon>Dikarya</taxon>
        <taxon>Basidiomycota</taxon>
        <taxon>Agaricomycotina</taxon>
        <taxon>Agaricomycetes</taxon>
        <taxon>Polyporales</taxon>
        <taxon>Grifolaceae</taxon>
        <taxon>Grifola</taxon>
    </lineage>
</organism>
<feature type="region of interest" description="Disordered" evidence="1">
    <location>
        <begin position="1"/>
        <end position="23"/>
    </location>
</feature>
<evidence type="ECO:0000313" key="3">
    <source>
        <dbReference type="Proteomes" id="UP000092993"/>
    </source>
</evidence>
<dbReference type="EMBL" id="LUGG01000011">
    <property type="protein sequence ID" value="OBZ71300.1"/>
    <property type="molecule type" value="Genomic_DNA"/>
</dbReference>
<protein>
    <submittedName>
        <fullName evidence="2">Uncharacterized protein</fullName>
    </submittedName>
</protein>
<name>A0A1C7M301_GRIFR</name>
<keyword evidence="3" id="KW-1185">Reference proteome</keyword>
<evidence type="ECO:0000256" key="1">
    <source>
        <dbReference type="SAM" id="MobiDB-lite"/>
    </source>
</evidence>
<proteinExistence type="predicted"/>
<reference evidence="2 3" key="1">
    <citation type="submission" date="2016-03" db="EMBL/GenBank/DDBJ databases">
        <title>Whole genome sequencing of Grifola frondosa 9006-11.</title>
        <authorList>
            <person name="Min B."/>
            <person name="Park H."/>
            <person name="Kim J.-G."/>
            <person name="Cho H."/>
            <person name="Oh Y.-L."/>
            <person name="Kong W.-S."/>
            <person name="Choi I.-G."/>
        </authorList>
    </citation>
    <scope>NUCLEOTIDE SEQUENCE [LARGE SCALE GENOMIC DNA]</scope>
    <source>
        <strain evidence="2 3">9006-11</strain>
    </source>
</reference>
<comment type="caution">
    <text evidence="2">The sequence shown here is derived from an EMBL/GenBank/DDBJ whole genome shotgun (WGS) entry which is preliminary data.</text>
</comment>
<dbReference type="AlphaFoldDB" id="A0A1C7M301"/>
<evidence type="ECO:0000313" key="2">
    <source>
        <dbReference type="EMBL" id="OBZ71300.1"/>
    </source>
</evidence>
<sequence>MGLRRQDNGIQARRERARHKARDPASMLIEAAKLHERPPAWAARVPAVPEFCRKRDGDSAREIKPSISKSILVFGLREVEH</sequence>
<dbReference type="Proteomes" id="UP000092993">
    <property type="component" value="Unassembled WGS sequence"/>
</dbReference>
<gene>
    <name evidence="2" type="ORF">A0H81_08390</name>
</gene>
<accession>A0A1C7M301</accession>